<dbReference type="STRING" id="525909.Afer_0841"/>
<dbReference type="AlphaFoldDB" id="C7LYH9"/>
<dbReference type="OrthoDB" id="9759544at2"/>
<dbReference type="InterPro" id="IPR012340">
    <property type="entry name" value="NA-bd_OB-fold"/>
</dbReference>
<gene>
    <name evidence="1" type="ordered locus">Afer_0841</name>
</gene>
<protein>
    <submittedName>
        <fullName evidence="1">Uncharacterized protein</fullName>
    </submittedName>
</protein>
<name>C7LYH9_ACIFD</name>
<accession>C7LYH9</accession>
<keyword evidence="2" id="KW-1185">Reference proteome</keyword>
<proteinExistence type="predicted"/>
<dbReference type="eggNOG" id="COG1545">
    <property type="taxonomic scope" value="Bacteria"/>
</dbReference>
<dbReference type="Proteomes" id="UP000000771">
    <property type="component" value="Chromosome"/>
</dbReference>
<dbReference type="SUPFAM" id="SSF50249">
    <property type="entry name" value="Nucleic acid-binding proteins"/>
    <property type="match status" value="1"/>
</dbReference>
<evidence type="ECO:0000313" key="2">
    <source>
        <dbReference type="Proteomes" id="UP000000771"/>
    </source>
</evidence>
<organism evidence="1 2">
    <name type="scientific">Acidimicrobium ferrooxidans (strain DSM 10331 / JCM 15462 / NBRC 103882 / ICP)</name>
    <dbReference type="NCBI Taxonomy" id="525909"/>
    <lineage>
        <taxon>Bacteria</taxon>
        <taxon>Bacillati</taxon>
        <taxon>Actinomycetota</taxon>
        <taxon>Acidimicrobiia</taxon>
        <taxon>Acidimicrobiales</taxon>
        <taxon>Acidimicrobiaceae</taxon>
        <taxon>Acidimicrobium</taxon>
    </lineage>
</organism>
<dbReference type="EMBL" id="CP001631">
    <property type="protein sequence ID" value="ACU53787.1"/>
    <property type="molecule type" value="Genomic_DNA"/>
</dbReference>
<dbReference type="KEGG" id="afo:Afer_0841"/>
<reference evidence="1 2" key="1">
    <citation type="journal article" date="2009" name="Stand. Genomic Sci.">
        <title>Complete genome sequence of Acidimicrobium ferrooxidans type strain (ICP).</title>
        <authorList>
            <person name="Clum A."/>
            <person name="Nolan M."/>
            <person name="Lang E."/>
            <person name="Glavina Del Rio T."/>
            <person name="Tice H."/>
            <person name="Copeland A."/>
            <person name="Cheng J.F."/>
            <person name="Lucas S."/>
            <person name="Chen F."/>
            <person name="Bruce D."/>
            <person name="Goodwin L."/>
            <person name="Pitluck S."/>
            <person name="Ivanova N."/>
            <person name="Mavrommatis K."/>
            <person name="Mikhailova N."/>
            <person name="Pati A."/>
            <person name="Chen A."/>
            <person name="Palaniappan K."/>
            <person name="Goker M."/>
            <person name="Spring S."/>
            <person name="Land M."/>
            <person name="Hauser L."/>
            <person name="Chang Y.J."/>
            <person name="Jeffries C.C."/>
            <person name="Chain P."/>
            <person name="Bristow J."/>
            <person name="Eisen J.A."/>
            <person name="Markowitz V."/>
            <person name="Hugenholtz P."/>
            <person name="Kyrpides N.C."/>
            <person name="Klenk H.P."/>
            <person name="Lapidus A."/>
        </authorList>
    </citation>
    <scope>NUCLEOTIDE SEQUENCE [LARGE SCALE GENOMIC DNA]</scope>
    <source>
        <strain evidence="2">DSM 10331 / JCM 15462 / NBRC 103882 / ICP</strain>
    </source>
</reference>
<dbReference type="RefSeq" id="WP_015798276.1">
    <property type="nucleotide sequence ID" value="NC_013124.1"/>
</dbReference>
<dbReference type="HOGENOM" id="CLU_2821257_0_0_11"/>
<sequence length="66" mass="7308">MIGFVVRNWFRDSLETMFVIAIGGMVTSVLRQARRGNLPIYRCEACGGVTSRAYAVCRHCGAPVRS</sequence>
<evidence type="ECO:0000313" key="1">
    <source>
        <dbReference type="EMBL" id="ACU53787.1"/>
    </source>
</evidence>